<sequence length="45" mass="5138">MIKIGLTGWGDHPSIYSTTSTRRDKLFDYSGHFPIVELDTSFYAL</sequence>
<dbReference type="Proteomes" id="UP000247416">
    <property type="component" value="Unassembled WGS sequence"/>
</dbReference>
<keyword evidence="2" id="KW-1185">Reference proteome</keyword>
<protein>
    <submittedName>
        <fullName evidence="1">Uncharacterized protein DUF72</fullName>
    </submittedName>
</protein>
<dbReference type="InterPro" id="IPR036520">
    <property type="entry name" value="UPF0759_sf"/>
</dbReference>
<gene>
    <name evidence="1" type="ORF">BJ095_11115</name>
</gene>
<evidence type="ECO:0000313" key="2">
    <source>
        <dbReference type="Proteomes" id="UP000247416"/>
    </source>
</evidence>
<organism evidence="1 2">
    <name type="scientific">Ureibacillus chungkukjangi</name>
    <dbReference type="NCBI Taxonomy" id="1202712"/>
    <lineage>
        <taxon>Bacteria</taxon>
        <taxon>Bacillati</taxon>
        <taxon>Bacillota</taxon>
        <taxon>Bacilli</taxon>
        <taxon>Bacillales</taxon>
        <taxon>Caryophanaceae</taxon>
        <taxon>Ureibacillus</taxon>
    </lineage>
</organism>
<evidence type="ECO:0000313" key="1">
    <source>
        <dbReference type="EMBL" id="PYF06186.1"/>
    </source>
</evidence>
<accession>A0A318TN58</accession>
<comment type="caution">
    <text evidence="1">The sequence shown here is derived from an EMBL/GenBank/DDBJ whole genome shotgun (WGS) entry which is preliminary data.</text>
</comment>
<name>A0A318TN58_9BACL</name>
<dbReference type="EMBL" id="QJTJ01000011">
    <property type="protein sequence ID" value="PYF06186.1"/>
    <property type="molecule type" value="Genomic_DNA"/>
</dbReference>
<proteinExistence type="predicted"/>
<dbReference type="SUPFAM" id="SSF117396">
    <property type="entry name" value="TM1631-like"/>
    <property type="match status" value="1"/>
</dbReference>
<reference evidence="1 2" key="1">
    <citation type="submission" date="2018-06" db="EMBL/GenBank/DDBJ databases">
        <title>Genomic Encyclopedia of Archaeal and Bacterial Type Strains, Phase II (KMG-II): from individual species to whole genera.</title>
        <authorList>
            <person name="Goeker M."/>
        </authorList>
    </citation>
    <scope>NUCLEOTIDE SEQUENCE [LARGE SCALE GENOMIC DNA]</scope>
    <source>
        <strain evidence="1 2">KACC 16626</strain>
    </source>
</reference>
<dbReference type="AlphaFoldDB" id="A0A318TN58"/>
<dbReference type="Gene3D" id="3.20.20.410">
    <property type="entry name" value="Protein of unknown function UPF0759"/>
    <property type="match status" value="1"/>
</dbReference>